<dbReference type="Pfam" id="PF17142">
    <property type="entry name" value="SusF_N"/>
    <property type="match status" value="1"/>
</dbReference>
<evidence type="ECO:0000259" key="2">
    <source>
        <dbReference type="Pfam" id="PF17142"/>
    </source>
</evidence>
<protein>
    <submittedName>
        <fullName evidence="4">Uncharacterized protein</fullName>
    </submittedName>
</protein>
<dbReference type="CDD" id="cd12964">
    <property type="entry name" value="CBM-Fa"/>
    <property type="match status" value="1"/>
</dbReference>
<dbReference type="PROSITE" id="PS51257">
    <property type="entry name" value="PROKAR_LIPOPROTEIN"/>
    <property type="match status" value="1"/>
</dbReference>
<organism evidence="4 5">
    <name type="scientific">Phocaeicola massiliensis B84634 = Timone 84634 = DSM 17679 = JCM 13223</name>
    <dbReference type="NCBI Taxonomy" id="1121098"/>
    <lineage>
        <taxon>Bacteria</taxon>
        <taxon>Pseudomonadati</taxon>
        <taxon>Bacteroidota</taxon>
        <taxon>Bacteroidia</taxon>
        <taxon>Bacteroidales</taxon>
        <taxon>Bacteroidaceae</taxon>
        <taxon>Phocaeicola</taxon>
    </lineage>
</organism>
<dbReference type="Gene3D" id="2.60.40.3640">
    <property type="match status" value="1"/>
</dbReference>
<dbReference type="AlphaFoldDB" id="U6RCZ1"/>
<dbReference type="eggNOG" id="ENOG5033Q7G">
    <property type="taxonomic scope" value="Bacteria"/>
</dbReference>
<dbReference type="InterPro" id="IPR033408">
    <property type="entry name" value="SusF_N"/>
</dbReference>
<name>U6RCZ1_9BACT</name>
<comment type="caution">
    <text evidence="4">The sequence shown here is derived from an EMBL/GenBank/DDBJ whole genome shotgun (WGS) entry which is preliminary data.</text>
</comment>
<feature type="domain" description="Outer membrane protein SusF/SusE-like C-terminal" evidence="1">
    <location>
        <begin position="281"/>
        <end position="369"/>
    </location>
</feature>
<dbReference type="OrthoDB" id="975117at2"/>
<evidence type="ECO:0000259" key="3">
    <source>
        <dbReference type="Pfam" id="PF26120"/>
    </source>
</evidence>
<sequence>MKKQFIYAGMFLFTIGFSACNEDFKDWAAPQSNPQEDSAEQMTATFTTGQDANISMDEATADSVEIVKLTSTTAVEGSTITLSSLLFNDDYSLPFTTKDGTVKVALTQLDSITQEIYKSRASVARNLRVIVKAAATTPAGDGIQLSGNEVNITLKPGATPAVDPKGYYVVGAFTGWNAEGALPMTLDPNNKNVYTLETETTEANQNFKIFPASAINGKDIDWAQALGAQKDGDTAAENFLTWKVGDKEAGAIMVEEAGKIKITINMTDFRYSVKDNSAPTELYMTGSAYNWGKIWKQFVPVNDTKGAFWGIYYFAADDQVKFAPQADWGNDFGFAATISQASVDRAGLSDSDGNIKVGKAGWYLVYVSVIGDNRVVEFETPNVYLIGDTSHDGWNDQLAEQDLFTIPTDADGSFVSPAFAKNGELRICVHPEAAATDWWRTEFIILNGKIEYRGNDGDQERVQGKAGQKAYLNFSDNTGKVE</sequence>
<feature type="domain" description="SusF first starch specific CBM" evidence="3">
    <location>
        <begin position="161"/>
        <end position="275"/>
    </location>
</feature>
<keyword evidence="5" id="KW-1185">Reference proteome</keyword>
<dbReference type="Gene3D" id="2.60.40.3610">
    <property type="match status" value="1"/>
</dbReference>
<dbReference type="Pfam" id="PF16411">
    <property type="entry name" value="SusF_SusE"/>
    <property type="match status" value="2"/>
</dbReference>
<accession>U6RCZ1</accession>
<dbReference type="GO" id="GO:2001070">
    <property type="term" value="F:starch binding"/>
    <property type="evidence" value="ECO:0007669"/>
    <property type="project" value="InterPro"/>
</dbReference>
<dbReference type="GeneID" id="60061280"/>
<evidence type="ECO:0000313" key="5">
    <source>
        <dbReference type="Proteomes" id="UP000017831"/>
    </source>
</evidence>
<dbReference type="CDD" id="cd12965">
    <property type="entry name" value="CBM-Eb_CBM-Fb"/>
    <property type="match status" value="1"/>
</dbReference>
<dbReference type="STRING" id="1121098.HMPREF1534_02826"/>
<dbReference type="PATRIC" id="fig|1121098.3.peg.2866"/>
<dbReference type="Proteomes" id="UP000017831">
    <property type="component" value="Unassembled WGS sequence"/>
</dbReference>
<dbReference type="InterPro" id="IPR058976">
    <property type="entry name" value="CBM_1st_SusF"/>
</dbReference>
<dbReference type="CDD" id="cd12966">
    <property type="entry name" value="CBM-Ec_CBM-Fc"/>
    <property type="match status" value="1"/>
</dbReference>
<feature type="domain" description="Outer membrane protein SusF/SusE-like C-terminal" evidence="1">
    <location>
        <begin position="382"/>
        <end position="480"/>
    </location>
</feature>
<evidence type="ECO:0000313" key="4">
    <source>
        <dbReference type="EMBL" id="EOA53606.1"/>
    </source>
</evidence>
<dbReference type="Pfam" id="PF26120">
    <property type="entry name" value="CBM_1st_SusF"/>
    <property type="match status" value="1"/>
</dbReference>
<feature type="domain" description="Outer membrane protein SusF N-terminal" evidence="2">
    <location>
        <begin position="20"/>
        <end position="156"/>
    </location>
</feature>
<gene>
    <name evidence="4" type="ORF">HMPREF1534_02826</name>
</gene>
<dbReference type="HOGENOM" id="CLU_042892_1_0_10"/>
<proteinExistence type="predicted"/>
<reference evidence="4 5" key="1">
    <citation type="submission" date="2013-04" db="EMBL/GenBank/DDBJ databases">
        <title>The Genome Sequence of Bacteroides massiliensis DSM 17679.</title>
        <authorList>
            <consortium name="The Broad Institute Genomics Platform"/>
            <person name="Earl A."/>
            <person name="Ward D."/>
            <person name="Feldgarden M."/>
            <person name="Gevers D."/>
            <person name="Martens E."/>
            <person name="Fenner L."/>
            <person name="Roux V."/>
            <person name="Mallet M.N."/>
            <person name="Raoult D."/>
            <person name="Walker B."/>
            <person name="Young S."/>
            <person name="Zeng Q."/>
            <person name="Gargeya S."/>
            <person name="Fitzgerald M."/>
            <person name="Haas B."/>
            <person name="Abouelleil A."/>
            <person name="Allen A.W."/>
            <person name="Alvarado L."/>
            <person name="Arachchi H.M."/>
            <person name="Berlin A.M."/>
            <person name="Chapman S.B."/>
            <person name="Gainer-Dewar J."/>
            <person name="Goldberg J."/>
            <person name="Griggs A."/>
            <person name="Gujja S."/>
            <person name="Hansen M."/>
            <person name="Howarth C."/>
            <person name="Imamovic A."/>
            <person name="Ireland A."/>
            <person name="Larimer J."/>
            <person name="McCowan C."/>
            <person name="Murphy C."/>
            <person name="Pearson M."/>
            <person name="Poon T.W."/>
            <person name="Priest M."/>
            <person name="Roberts A."/>
            <person name="Saif S."/>
            <person name="Shea T."/>
            <person name="Sisk P."/>
            <person name="Sykes S."/>
            <person name="Wortman J."/>
            <person name="Nusbaum C."/>
            <person name="Birren B."/>
        </authorList>
    </citation>
    <scope>NUCLEOTIDE SEQUENCE [LARGE SCALE GENOMIC DNA]</scope>
    <source>
        <strain evidence="5">B84634 / Timone 84634 / DSM 17679 / JCM 13223</strain>
    </source>
</reference>
<evidence type="ECO:0000259" key="1">
    <source>
        <dbReference type="Pfam" id="PF16411"/>
    </source>
</evidence>
<dbReference type="EMBL" id="AQHY01000031">
    <property type="protein sequence ID" value="EOA53606.1"/>
    <property type="molecule type" value="Genomic_DNA"/>
</dbReference>
<dbReference type="RefSeq" id="WP_005942492.1">
    <property type="nucleotide sequence ID" value="NZ_KB890339.1"/>
</dbReference>
<dbReference type="InterPro" id="IPR032187">
    <property type="entry name" value="SusF/SusE-like_C"/>
</dbReference>
<dbReference type="GO" id="GO:0019867">
    <property type="term" value="C:outer membrane"/>
    <property type="evidence" value="ECO:0007669"/>
    <property type="project" value="InterPro"/>
</dbReference>
<dbReference type="Gene3D" id="2.60.40.3620">
    <property type="match status" value="2"/>
</dbReference>